<dbReference type="FunFam" id="3.40.30.10:FF:000001">
    <property type="entry name" value="Thioredoxin"/>
    <property type="match status" value="1"/>
</dbReference>
<organism evidence="9 10">
    <name type="scientific">Chlamydomonas eustigma</name>
    <dbReference type="NCBI Taxonomy" id="1157962"/>
    <lineage>
        <taxon>Eukaryota</taxon>
        <taxon>Viridiplantae</taxon>
        <taxon>Chlorophyta</taxon>
        <taxon>core chlorophytes</taxon>
        <taxon>Chlorophyceae</taxon>
        <taxon>CS clade</taxon>
        <taxon>Chlamydomonadales</taxon>
        <taxon>Chlamydomonadaceae</taxon>
        <taxon>Chlamydomonas</taxon>
    </lineage>
</organism>
<feature type="disulfide bond" description="Redox-active" evidence="7">
    <location>
        <begin position="35"/>
        <end position="38"/>
    </location>
</feature>
<comment type="similarity">
    <text evidence="5">Belongs to the thioredoxin family.</text>
</comment>
<dbReference type="CDD" id="cd02947">
    <property type="entry name" value="TRX_family"/>
    <property type="match status" value="1"/>
</dbReference>
<feature type="site" description="Deprotonates C-terminal active site Cys" evidence="6">
    <location>
        <position position="29"/>
    </location>
</feature>
<comment type="caution">
    <text evidence="9">The sequence shown here is derived from an EMBL/GenBank/DDBJ whole genome shotgun (WGS) entry which is preliminary data.</text>
</comment>
<keyword evidence="1" id="KW-0813">Transport</keyword>
<name>A0A250XN87_9CHLO</name>
<sequence>MALLTRVANVDQQSFDATVLKSSTPVLVDVWANWCGPCKLVAPLMDAVEKEYNGGLKVVKVEHDANPSLISEYKVYGLPALILFKDGMAVAKREGAISKKMILDWLKENGVALAA</sequence>
<accession>A0A250XN87</accession>
<evidence type="ECO:0000256" key="6">
    <source>
        <dbReference type="PIRSR" id="PIRSR000077-1"/>
    </source>
</evidence>
<keyword evidence="10" id="KW-1185">Reference proteome</keyword>
<dbReference type="OrthoDB" id="19690at2759"/>
<dbReference type="STRING" id="1157962.A0A250XN87"/>
<evidence type="ECO:0000259" key="8">
    <source>
        <dbReference type="PROSITE" id="PS51352"/>
    </source>
</evidence>
<feature type="site" description="Contributes to redox potential value" evidence="6">
    <location>
        <position position="37"/>
    </location>
</feature>
<proteinExistence type="inferred from homology"/>
<reference evidence="9 10" key="1">
    <citation type="submission" date="2017-08" db="EMBL/GenBank/DDBJ databases">
        <title>Acidophilic green algal genome provides insights into adaptation to an acidic environment.</title>
        <authorList>
            <person name="Hirooka S."/>
            <person name="Hirose Y."/>
            <person name="Kanesaki Y."/>
            <person name="Higuchi S."/>
            <person name="Fujiwara T."/>
            <person name="Onuma R."/>
            <person name="Era A."/>
            <person name="Ohbayashi R."/>
            <person name="Uzuka A."/>
            <person name="Nozaki H."/>
            <person name="Yoshikawa H."/>
            <person name="Miyagishima S.Y."/>
        </authorList>
    </citation>
    <scope>NUCLEOTIDE SEQUENCE [LARGE SCALE GENOMIC DNA]</scope>
    <source>
        <strain evidence="9 10">NIES-2499</strain>
    </source>
</reference>
<dbReference type="AlphaFoldDB" id="A0A250XN87"/>
<dbReference type="PIRSF" id="PIRSF000077">
    <property type="entry name" value="Thioredoxin"/>
    <property type="match status" value="1"/>
</dbReference>
<dbReference type="NCBIfam" id="TIGR01068">
    <property type="entry name" value="thioredoxin"/>
    <property type="match status" value="1"/>
</dbReference>
<dbReference type="Proteomes" id="UP000232323">
    <property type="component" value="Unassembled WGS sequence"/>
</dbReference>
<dbReference type="GO" id="GO:0015035">
    <property type="term" value="F:protein-disulfide reductase activity"/>
    <property type="evidence" value="ECO:0007669"/>
    <property type="project" value="InterPro"/>
</dbReference>
<keyword evidence="3 7" id="KW-1015">Disulfide bond</keyword>
<dbReference type="PANTHER" id="PTHR45663">
    <property type="entry name" value="GEO12009P1"/>
    <property type="match status" value="1"/>
</dbReference>
<keyword evidence="4 7" id="KW-0676">Redox-active center</keyword>
<dbReference type="InterPro" id="IPR017937">
    <property type="entry name" value="Thioredoxin_CS"/>
</dbReference>
<protein>
    <recommendedName>
        <fullName evidence="5">Thioredoxin</fullName>
    </recommendedName>
</protein>
<feature type="site" description="Contributes to redox potential value" evidence="6">
    <location>
        <position position="36"/>
    </location>
</feature>
<evidence type="ECO:0000256" key="4">
    <source>
        <dbReference type="ARBA" id="ARBA00023284"/>
    </source>
</evidence>
<feature type="active site" description="Nucleophile" evidence="6">
    <location>
        <position position="38"/>
    </location>
</feature>
<evidence type="ECO:0000256" key="5">
    <source>
        <dbReference type="PIRNR" id="PIRNR000077"/>
    </source>
</evidence>
<evidence type="ECO:0000256" key="7">
    <source>
        <dbReference type="PIRSR" id="PIRSR000077-4"/>
    </source>
</evidence>
<keyword evidence="2" id="KW-0249">Electron transport</keyword>
<evidence type="ECO:0000256" key="1">
    <source>
        <dbReference type="ARBA" id="ARBA00022448"/>
    </source>
</evidence>
<feature type="domain" description="Thioredoxin" evidence="8">
    <location>
        <begin position="1"/>
        <end position="111"/>
    </location>
</feature>
<gene>
    <name evidence="9" type="ORF">CEUSTIGMA_g11883.t1</name>
</gene>
<dbReference type="Pfam" id="PF00085">
    <property type="entry name" value="Thioredoxin"/>
    <property type="match status" value="1"/>
</dbReference>
<evidence type="ECO:0000313" key="10">
    <source>
        <dbReference type="Proteomes" id="UP000232323"/>
    </source>
</evidence>
<dbReference type="EMBL" id="BEGY01000126">
    <property type="protein sequence ID" value="GAX84463.1"/>
    <property type="molecule type" value="Genomic_DNA"/>
</dbReference>
<dbReference type="PRINTS" id="PR00421">
    <property type="entry name" value="THIOREDOXIN"/>
</dbReference>
<dbReference type="InterPro" id="IPR013766">
    <property type="entry name" value="Thioredoxin_domain"/>
</dbReference>
<dbReference type="InterPro" id="IPR005746">
    <property type="entry name" value="Thioredoxin"/>
</dbReference>
<dbReference type="PROSITE" id="PS51352">
    <property type="entry name" value="THIOREDOXIN_2"/>
    <property type="match status" value="1"/>
</dbReference>
<dbReference type="InterPro" id="IPR036249">
    <property type="entry name" value="Thioredoxin-like_sf"/>
</dbReference>
<evidence type="ECO:0000313" key="9">
    <source>
        <dbReference type="EMBL" id="GAX84463.1"/>
    </source>
</evidence>
<dbReference type="SUPFAM" id="SSF52833">
    <property type="entry name" value="Thioredoxin-like"/>
    <property type="match status" value="1"/>
</dbReference>
<dbReference type="PROSITE" id="PS00194">
    <property type="entry name" value="THIOREDOXIN_1"/>
    <property type="match status" value="1"/>
</dbReference>
<dbReference type="GO" id="GO:0005737">
    <property type="term" value="C:cytoplasm"/>
    <property type="evidence" value="ECO:0007669"/>
    <property type="project" value="TreeGrafter"/>
</dbReference>
<feature type="active site" description="Nucleophile" evidence="6">
    <location>
        <position position="35"/>
    </location>
</feature>
<dbReference type="PANTHER" id="PTHR45663:SF22">
    <property type="entry name" value="THIOREDOXIN X, CHLOROPLASTIC"/>
    <property type="match status" value="1"/>
</dbReference>
<dbReference type="Gene3D" id="3.40.30.10">
    <property type="entry name" value="Glutaredoxin"/>
    <property type="match status" value="1"/>
</dbReference>
<evidence type="ECO:0000256" key="3">
    <source>
        <dbReference type="ARBA" id="ARBA00023157"/>
    </source>
</evidence>
<evidence type="ECO:0000256" key="2">
    <source>
        <dbReference type="ARBA" id="ARBA00022982"/>
    </source>
</evidence>